<proteinExistence type="predicted"/>
<protein>
    <submittedName>
        <fullName evidence="2">Uncharacterized protein</fullName>
    </submittedName>
</protein>
<feature type="compositionally biased region" description="Polar residues" evidence="1">
    <location>
        <begin position="109"/>
        <end position="120"/>
    </location>
</feature>
<reference evidence="2" key="1">
    <citation type="submission" date="2020-09" db="EMBL/GenBank/DDBJ databases">
        <title>Genome-Enabled Discovery of Anthraquinone Biosynthesis in Senna tora.</title>
        <authorList>
            <person name="Kang S.-H."/>
            <person name="Pandey R.P."/>
            <person name="Lee C.-M."/>
            <person name="Sim J.-S."/>
            <person name="Jeong J.-T."/>
            <person name="Choi B.-S."/>
            <person name="Jung M."/>
            <person name="Ginzburg D."/>
            <person name="Zhao K."/>
            <person name="Won S.Y."/>
            <person name="Oh T.-J."/>
            <person name="Yu Y."/>
            <person name="Kim N.-H."/>
            <person name="Lee O.R."/>
            <person name="Lee T.-H."/>
            <person name="Bashyal P."/>
            <person name="Kim T.-S."/>
            <person name="Lee W.-H."/>
            <person name="Kawkins C."/>
            <person name="Kim C.-K."/>
            <person name="Kim J.S."/>
            <person name="Ahn B.O."/>
            <person name="Rhee S.Y."/>
            <person name="Sohng J.K."/>
        </authorList>
    </citation>
    <scope>NUCLEOTIDE SEQUENCE</scope>
    <source>
        <tissue evidence="2">Leaf</tissue>
    </source>
</reference>
<accession>A0A834X086</accession>
<name>A0A834X086_9FABA</name>
<dbReference type="AlphaFoldDB" id="A0A834X086"/>
<organism evidence="2 3">
    <name type="scientific">Senna tora</name>
    <dbReference type="NCBI Taxonomy" id="362788"/>
    <lineage>
        <taxon>Eukaryota</taxon>
        <taxon>Viridiplantae</taxon>
        <taxon>Streptophyta</taxon>
        <taxon>Embryophyta</taxon>
        <taxon>Tracheophyta</taxon>
        <taxon>Spermatophyta</taxon>
        <taxon>Magnoliopsida</taxon>
        <taxon>eudicotyledons</taxon>
        <taxon>Gunneridae</taxon>
        <taxon>Pentapetalae</taxon>
        <taxon>rosids</taxon>
        <taxon>fabids</taxon>
        <taxon>Fabales</taxon>
        <taxon>Fabaceae</taxon>
        <taxon>Caesalpinioideae</taxon>
        <taxon>Cassia clade</taxon>
        <taxon>Senna</taxon>
    </lineage>
</organism>
<keyword evidence="3" id="KW-1185">Reference proteome</keyword>
<evidence type="ECO:0000313" key="2">
    <source>
        <dbReference type="EMBL" id="KAF7835897.1"/>
    </source>
</evidence>
<dbReference type="Proteomes" id="UP000634136">
    <property type="component" value="Unassembled WGS sequence"/>
</dbReference>
<sequence length="168" mass="18092">MVLCDGMGDGQMTCLGRPASGAPSVVPSSHNWWHVSSSLDSLYAAQSPPLTPPIFVVRSPPSTSPISTYYFFLLLPFIMSGSDGCSSGPTELVRDLDSSLEASSAPEDSPTTVAASSSNEGPRPDVPVEPWLVHRRTPELFSGDSSWLDQFVSAHKSSLCRIRRIRLL</sequence>
<evidence type="ECO:0000313" key="3">
    <source>
        <dbReference type="Proteomes" id="UP000634136"/>
    </source>
</evidence>
<feature type="region of interest" description="Disordered" evidence="1">
    <location>
        <begin position="89"/>
        <end position="129"/>
    </location>
</feature>
<gene>
    <name evidence="2" type="ORF">G2W53_010756</name>
</gene>
<dbReference type="EMBL" id="JAAIUW010000004">
    <property type="protein sequence ID" value="KAF7835897.1"/>
    <property type="molecule type" value="Genomic_DNA"/>
</dbReference>
<evidence type="ECO:0000256" key="1">
    <source>
        <dbReference type="SAM" id="MobiDB-lite"/>
    </source>
</evidence>
<comment type="caution">
    <text evidence="2">The sequence shown here is derived from an EMBL/GenBank/DDBJ whole genome shotgun (WGS) entry which is preliminary data.</text>
</comment>